<dbReference type="PANTHER" id="PTHR21089:SF1">
    <property type="entry name" value="BIFUNCTIONAL 3-DEHYDROQUINATE DEHYDRATASE_SHIKIMATE DEHYDROGENASE, CHLOROPLASTIC"/>
    <property type="match status" value="1"/>
</dbReference>
<dbReference type="GO" id="GO:0005829">
    <property type="term" value="C:cytosol"/>
    <property type="evidence" value="ECO:0007669"/>
    <property type="project" value="TreeGrafter"/>
</dbReference>
<accession>A0A5C8ZRF5</accession>
<comment type="caution">
    <text evidence="6">The sequence shown here is derived from an EMBL/GenBank/DDBJ whole genome shotgun (WGS) entry which is preliminary data.</text>
</comment>
<proteinExistence type="predicted"/>
<keyword evidence="4" id="KW-0028">Amino-acid biosynthesis</keyword>
<dbReference type="CDD" id="cd01065">
    <property type="entry name" value="NAD_bind_Shikimate_DH"/>
    <property type="match status" value="1"/>
</dbReference>
<evidence type="ECO:0000313" key="7">
    <source>
        <dbReference type="Proteomes" id="UP000321039"/>
    </source>
</evidence>
<dbReference type="Pfam" id="PF08501">
    <property type="entry name" value="Shikimate_dh_N"/>
    <property type="match status" value="1"/>
</dbReference>
<dbReference type="RefSeq" id="WP_148069955.1">
    <property type="nucleotide sequence ID" value="NZ_VRZA01000008.1"/>
</dbReference>
<evidence type="ECO:0000256" key="2">
    <source>
        <dbReference type="ARBA" id="ARBA00022857"/>
    </source>
</evidence>
<dbReference type="InterPro" id="IPR013708">
    <property type="entry name" value="Shikimate_DH-bd_N"/>
</dbReference>
<keyword evidence="2" id="KW-0521">NADP</keyword>
<gene>
    <name evidence="6" type="ORF">FV139_18440</name>
</gene>
<evidence type="ECO:0000313" key="6">
    <source>
        <dbReference type="EMBL" id="TXS90240.1"/>
    </source>
</evidence>
<evidence type="ECO:0000256" key="3">
    <source>
        <dbReference type="ARBA" id="ARBA00023002"/>
    </source>
</evidence>
<reference evidence="6 7" key="1">
    <citation type="submission" date="2019-08" db="EMBL/GenBank/DDBJ databases">
        <title>Parahaliea maris sp. nov., isolated from the surface seawater.</title>
        <authorList>
            <person name="Liu Y."/>
        </authorList>
    </citation>
    <scope>NUCLEOTIDE SEQUENCE [LARGE SCALE GENOMIC DNA]</scope>
    <source>
        <strain evidence="6 7">HSLHS9</strain>
    </source>
</reference>
<dbReference type="EMBL" id="VRZA01000008">
    <property type="protein sequence ID" value="TXS90240.1"/>
    <property type="molecule type" value="Genomic_DNA"/>
</dbReference>
<evidence type="ECO:0000256" key="4">
    <source>
        <dbReference type="ARBA" id="ARBA00023141"/>
    </source>
</evidence>
<dbReference type="GO" id="GO:0004764">
    <property type="term" value="F:shikimate 3-dehydrogenase (NADP+) activity"/>
    <property type="evidence" value="ECO:0007669"/>
    <property type="project" value="InterPro"/>
</dbReference>
<name>A0A5C8ZRF5_9GAMM</name>
<organism evidence="6 7">
    <name type="scientific">Parahaliea maris</name>
    <dbReference type="NCBI Taxonomy" id="2716870"/>
    <lineage>
        <taxon>Bacteria</taxon>
        <taxon>Pseudomonadati</taxon>
        <taxon>Pseudomonadota</taxon>
        <taxon>Gammaproteobacteria</taxon>
        <taxon>Cellvibrionales</taxon>
        <taxon>Halieaceae</taxon>
        <taxon>Parahaliea</taxon>
    </lineage>
</organism>
<dbReference type="InterPro" id="IPR046346">
    <property type="entry name" value="Aminoacid_DH-like_N_sf"/>
</dbReference>
<dbReference type="Gene3D" id="3.40.50.10860">
    <property type="entry name" value="Leucine Dehydrogenase, chain A, domain 1"/>
    <property type="match status" value="1"/>
</dbReference>
<sequence length="278" mass="30229">MRLALLGAGISRSSMPRLQHHLGSLVGVEIDYGLIDGENYGEADPCALVRQSIEQGYHGLNVTHPYKQKVHNLVREPAIAGHDRIGSYNTLKFTDRGILGANTDYSGFIRGYRFRRGEQLPGHVVMCGAGGVGSAIAFGLLELGCEHLSIYDLQPSQADALASKLRQFGGSAEVLEQSRFPDVARSAHGLVNCTALGMHSYPGNAFPFSVIGSQQWAFDAVYTPLKTEFLMQCQQAGLQCLSGFDLWIFQGLDAFSVFTGVDIEADETLIETALSWLD</sequence>
<dbReference type="Gene3D" id="3.40.50.720">
    <property type="entry name" value="NAD(P)-binding Rossmann-like Domain"/>
    <property type="match status" value="1"/>
</dbReference>
<dbReference type="PANTHER" id="PTHR21089">
    <property type="entry name" value="SHIKIMATE DEHYDROGENASE"/>
    <property type="match status" value="1"/>
</dbReference>
<dbReference type="InterPro" id="IPR022893">
    <property type="entry name" value="Shikimate_DH_fam"/>
</dbReference>
<feature type="domain" description="Shikimate dehydrogenase substrate binding N-terminal" evidence="5">
    <location>
        <begin position="5"/>
        <end position="91"/>
    </location>
</feature>
<dbReference type="SUPFAM" id="SSF53223">
    <property type="entry name" value="Aminoacid dehydrogenase-like, N-terminal domain"/>
    <property type="match status" value="1"/>
</dbReference>
<evidence type="ECO:0000256" key="1">
    <source>
        <dbReference type="ARBA" id="ARBA00004871"/>
    </source>
</evidence>
<dbReference type="AlphaFoldDB" id="A0A5C8ZRF5"/>
<comment type="pathway">
    <text evidence="1">Metabolic intermediate biosynthesis; chorismate biosynthesis; chorismate from D-erythrose 4-phosphate and phosphoenolpyruvate: step 4/7.</text>
</comment>
<protein>
    <submittedName>
        <fullName evidence="6">Shikimate dehydrogenase</fullName>
    </submittedName>
</protein>
<dbReference type="InterPro" id="IPR036291">
    <property type="entry name" value="NAD(P)-bd_dom_sf"/>
</dbReference>
<keyword evidence="3" id="KW-0560">Oxidoreductase</keyword>
<keyword evidence="4" id="KW-0057">Aromatic amino acid biosynthesis</keyword>
<keyword evidence="7" id="KW-1185">Reference proteome</keyword>
<dbReference type="GO" id="GO:0019632">
    <property type="term" value="P:shikimate metabolic process"/>
    <property type="evidence" value="ECO:0007669"/>
    <property type="project" value="TreeGrafter"/>
</dbReference>
<dbReference type="GO" id="GO:0050661">
    <property type="term" value="F:NADP binding"/>
    <property type="evidence" value="ECO:0007669"/>
    <property type="project" value="TreeGrafter"/>
</dbReference>
<dbReference type="SUPFAM" id="SSF51735">
    <property type="entry name" value="NAD(P)-binding Rossmann-fold domains"/>
    <property type="match status" value="1"/>
</dbReference>
<dbReference type="GO" id="GO:0009423">
    <property type="term" value="P:chorismate biosynthetic process"/>
    <property type="evidence" value="ECO:0007669"/>
    <property type="project" value="TreeGrafter"/>
</dbReference>
<dbReference type="GO" id="GO:0009073">
    <property type="term" value="P:aromatic amino acid family biosynthetic process"/>
    <property type="evidence" value="ECO:0007669"/>
    <property type="project" value="UniProtKB-KW"/>
</dbReference>
<evidence type="ECO:0000259" key="5">
    <source>
        <dbReference type="Pfam" id="PF08501"/>
    </source>
</evidence>
<dbReference type="Proteomes" id="UP000321039">
    <property type="component" value="Unassembled WGS sequence"/>
</dbReference>